<organism evidence="4 5">
    <name type="scientific">Algoriphagus boritolerans DSM 17298 = JCM 18970</name>
    <dbReference type="NCBI Taxonomy" id="1120964"/>
    <lineage>
        <taxon>Bacteria</taxon>
        <taxon>Pseudomonadati</taxon>
        <taxon>Bacteroidota</taxon>
        <taxon>Cytophagia</taxon>
        <taxon>Cytophagales</taxon>
        <taxon>Cyclobacteriaceae</taxon>
        <taxon>Algoriphagus</taxon>
    </lineage>
</organism>
<dbReference type="PROSITE" id="PS00061">
    <property type="entry name" value="ADH_SHORT"/>
    <property type="match status" value="1"/>
</dbReference>
<sequence length="253" mass="26422">MTDKVALITGASSGIGRATALAFARKGANVVVAARRAAELDELVKEIEAIGGKASAIVTDVSKATEVERMVTHAIKVFGRIDYAVNNAGIEGNFGSVTDLLEADWDQVMDINLKGVFLCMKYEARAMLGAANGGAIVNIGSVNSFLGFPTGSAYVTSKHGLIGLTSSVSAELGPKGIRVNLLCPGVVDTPMHRRLRGIAGDDLYDKGLLPTVHLQRAAQPEEIAKSIVFLCSDDSSYITGSTLLADGGLTLTL</sequence>
<name>A0A1H5VBL4_9BACT</name>
<accession>A0A1H5VBL4</accession>
<dbReference type="Pfam" id="PF13561">
    <property type="entry name" value="adh_short_C2"/>
    <property type="match status" value="1"/>
</dbReference>
<evidence type="ECO:0000259" key="3">
    <source>
        <dbReference type="SMART" id="SM00822"/>
    </source>
</evidence>
<keyword evidence="2" id="KW-0560">Oxidoreductase</keyword>
<dbReference type="InterPro" id="IPR057326">
    <property type="entry name" value="KR_dom"/>
</dbReference>
<dbReference type="InterPro" id="IPR020904">
    <property type="entry name" value="Sc_DH/Rdtase_CS"/>
</dbReference>
<evidence type="ECO:0000313" key="5">
    <source>
        <dbReference type="Proteomes" id="UP000236736"/>
    </source>
</evidence>
<dbReference type="PANTHER" id="PTHR24321:SF11">
    <property type="entry name" value="BLR0893 PROTEIN"/>
    <property type="match status" value="1"/>
</dbReference>
<protein>
    <submittedName>
        <fullName evidence="4">NAD(P)-dependent dehydrogenase, short-chain alcohol dehydrogenase family</fullName>
    </submittedName>
</protein>
<dbReference type="SUPFAM" id="SSF51735">
    <property type="entry name" value="NAD(P)-binding Rossmann-fold domains"/>
    <property type="match status" value="1"/>
</dbReference>
<feature type="domain" description="Ketoreductase" evidence="3">
    <location>
        <begin position="4"/>
        <end position="201"/>
    </location>
</feature>
<dbReference type="STRING" id="1120964.GCA_001313265_06624"/>
<proteinExistence type="inferred from homology"/>
<keyword evidence="5" id="KW-1185">Reference proteome</keyword>
<dbReference type="CDD" id="cd05233">
    <property type="entry name" value="SDR_c"/>
    <property type="match status" value="1"/>
</dbReference>
<comment type="similarity">
    <text evidence="1">Belongs to the short-chain dehydrogenases/reductases (SDR) family.</text>
</comment>
<evidence type="ECO:0000313" key="4">
    <source>
        <dbReference type="EMBL" id="SEF84604.1"/>
    </source>
</evidence>
<dbReference type="NCBIfam" id="NF009466">
    <property type="entry name" value="PRK12826.1-2"/>
    <property type="match status" value="1"/>
</dbReference>
<gene>
    <name evidence="4" type="ORF">SAMN03080598_01635</name>
</gene>
<dbReference type="GO" id="GO:0016491">
    <property type="term" value="F:oxidoreductase activity"/>
    <property type="evidence" value="ECO:0007669"/>
    <property type="project" value="UniProtKB-KW"/>
</dbReference>
<dbReference type="FunFam" id="3.40.50.720:FF:000084">
    <property type="entry name" value="Short-chain dehydrogenase reductase"/>
    <property type="match status" value="1"/>
</dbReference>
<reference evidence="5" key="1">
    <citation type="submission" date="2016-10" db="EMBL/GenBank/DDBJ databases">
        <authorList>
            <person name="Varghese N."/>
            <person name="Submissions S."/>
        </authorList>
    </citation>
    <scope>NUCLEOTIDE SEQUENCE [LARGE SCALE GENOMIC DNA]</scope>
    <source>
        <strain evidence="5">DSM 17298</strain>
    </source>
</reference>
<dbReference type="SMART" id="SM00822">
    <property type="entry name" value="PKS_KR"/>
    <property type="match status" value="1"/>
</dbReference>
<dbReference type="InterPro" id="IPR036291">
    <property type="entry name" value="NAD(P)-bd_dom_sf"/>
</dbReference>
<evidence type="ECO:0000256" key="1">
    <source>
        <dbReference type="ARBA" id="ARBA00006484"/>
    </source>
</evidence>
<dbReference type="AlphaFoldDB" id="A0A1H5VBL4"/>
<dbReference type="PANTHER" id="PTHR24321">
    <property type="entry name" value="DEHYDROGENASES, SHORT CHAIN"/>
    <property type="match status" value="1"/>
</dbReference>
<dbReference type="RefSeq" id="WP_103924308.1">
    <property type="nucleotide sequence ID" value="NZ_FNVR01000006.1"/>
</dbReference>
<dbReference type="Gene3D" id="3.40.50.720">
    <property type="entry name" value="NAD(P)-binding Rossmann-like Domain"/>
    <property type="match status" value="1"/>
</dbReference>
<dbReference type="InterPro" id="IPR002347">
    <property type="entry name" value="SDR_fam"/>
</dbReference>
<dbReference type="PRINTS" id="PR00080">
    <property type="entry name" value="SDRFAMILY"/>
</dbReference>
<dbReference type="OrthoDB" id="9804104at2"/>
<evidence type="ECO:0000256" key="2">
    <source>
        <dbReference type="ARBA" id="ARBA00023002"/>
    </source>
</evidence>
<dbReference type="EMBL" id="FNVR01000006">
    <property type="protein sequence ID" value="SEF84604.1"/>
    <property type="molecule type" value="Genomic_DNA"/>
</dbReference>
<dbReference type="PRINTS" id="PR00081">
    <property type="entry name" value="GDHRDH"/>
</dbReference>
<dbReference type="NCBIfam" id="NF005559">
    <property type="entry name" value="PRK07231.1"/>
    <property type="match status" value="1"/>
</dbReference>
<dbReference type="Proteomes" id="UP000236736">
    <property type="component" value="Unassembled WGS sequence"/>
</dbReference>